<keyword evidence="2 3" id="KW-0560">Oxidoreductase</keyword>
<gene>
    <name evidence="4" type="ORF">FD15_GL000015</name>
</gene>
<dbReference type="InterPro" id="IPR002202">
    <property type="entry name" value="HMG_CoA_Rdtase"/>
</dbReference>
<dbReference type="PATRIC" id="fig|1423806.3.peg.17"/>
<reference evidence="4 5" key="1">
    <citation type="journal article" date="2015" name="Genome Announc.">
        <title>Expanding the biotechnology potential of lactobacilli through comparative genomics of 213 strains and associated genera.</title>
        <authorList>
            <person name="Sun Z."/>
            <person name="Harris H.M."/>
            <person name="McCann A."/>
            <person name="Guo C."/>
            <person name="Argimon S."/>
            <person name="Zhang W."/>
            <person name="Yang X."/>
            <person name="Jeffery I.B."/>
            <person name="Cooney J.C."/>
            <person name="Kagawa T.F."/>
            <person name="Liu W."/>
            <person name="Song Y."/>
            <person name="Salvetti E."/>
            <person name="Wrobel A."/>
            <person name="Rasinkangas P."/>
            <person name="Parkhill J."/>
            <person name="Rea M.C."/>
            <person name="O'Sullivan O."/>
            <person name="Ritari J."/>
            <person name="Douillard F.P."/>
            <person name="Paul Ross R."/>
            <person name="Yang R."/>
            <person name="Briner A.E."/>
            <person name="Felis G.E."/>
            <person name="de Vos W.M."/>
            <person name="Barrangou R."/>
            <person name="Klaenhammer T.R."/>
            <person name="Caufield P.W."/>
            <person name="Cui Y."/>
            <person name="Zhang H."/>
            <person name="O'Toole P.W."/>
        </authorList>
    </citation>
    <scope>NUCLEOTIDE SEQUENCE [LARGE SCALE GENOMIC DNA]</scope>
    <source>
        <strain evidence="4 5">DSM 21376</strain>
    </source>
</reference>
<dbReference type="SUPFAM" id="SSF56542">
    <property type="entry name" value="Substrate-binding domain of HMG-CoA reductase"/>
    <property type="match status" value="1"/>
</dbReference>
<dbReference type="Gene3D" id="1.10.8.660">
    <property type="match status" value="1"/>
</dbReference>
<evidence type="ECO:0000256" key="2">
    <source>
        <dbReference type="ARBA" id="ARBA00023002"/>
    </source>
</evidence>
<dbReference type="GO" id="GO:0015936">
    <property type="term" value="P:coenzyme A metabolic process"/>
    <property type="evidence" value="ECO:0007669"/>
    <property type="project" value="InterPro"/>
</dbReference>
<dbReference type="RefSeq" id="WP_034989785.1">
    <property type="nucleotide sequence ID" value="NZ_AYZF01000007.1"/>
</dbReference>
<dbReference type="STRING" id="1423806.FD15_GL000015"/>
<accession>A0A023D0H1</accession>
<dbReference type="PROSITE" id="PS01192">
    <property type="entry name" value="HMG_COA_REDUCTASE_3"/>
    <property type="match status" value="1"/>
</dbReference>
<comment type="pathway">
    <text evidence="3">Metabolic intermediate metabolism; (R)-mevalonate degradation; (S)-3-hydroxy-3-methylglutaryl-CoA from (R)-mevalonate: step 1/1.</text>
</comment>
<comment type="caution">
    <text evidence="4">The sequence shown here is derived from an EMBL/GenBank/DDBJ whole genome shotgun (WGS) entry which is preliminary data.</text>
</comment>
<protein>
    <recommendedName>
        <fullName evidence="3">3-hydroxy-3-methylglutaryl coenzyme A reductase</fullName>
        <shortName evidence="3">HMG-CoA reductase</shortName>
        <ecNumber evidence="3">1.1.1.88</ecNumber>
    </recommendedName>
</protein>
<dbReference type="Pfam" id="PF00368">
    <property type="entry name" value="HMG-CoA_red"/>
    <property type="match status" value="1"/>
</dbReference>
<dbReference type="GO" id="GO:0004420">
    <property type="term" value="F:hydroxymethylglutaryl-CoA reductase (NADPH) activity"/>
    <property type="evidence" value="ECO:0007669"/>
    <property type="project" value="InterPro"/>
</dbReference>
<dbReference type="NCBIfam" id="TIGR00532">
    <property type="entry name" value="HMG_CoA_R_NAD"/>
    <property type="match status" value="1"/>
</dbReference>
<dbReference type="OrthoDB" id="9764892at2"/>
<dbReference type="EMBL" id="AYZF01000007">
    <property type="protein sequence ID" value="KRN07192.1"/>
    <property type="molecule type" value="Genomic_DNA"/>
</dbReference>
<evidence type="ECO:0000313" key="4">
    <source>
        <dbReference type="EMBL" id="KRN07192.1"/>
    </source>
</evidence>
<dbReference type="PRINTS" id="PR00071">
    <property type="entry name" value="HMGCOARDTASE"/>
</dbReference>
<dbReference type="PANTHER" id="PTHR10572">
    <property type="entry name" value="3-HYDROXY-3-METHYLGLUTARYL-COENZYME A REDUCTASE"/>
    <property type="match status" value="1"/>
</dbReference>
<dbReference type="InterPro" id="IPR009023">
    <property type="entry name" value="HMG_CoA_Rdtase_NAD(P)-bd_sf"/>
</dbReference>
<comment type="catalytic activity">
    <reaction evidence="3">
        <text>(R)-mevalonate + 2 NAD(+) + CoA = (3S)-3-hydroxy-3-methylglutaryl-CoA + 2 NADH + 2 H(+)</text>
        <dbReference type="Rhea" id="RHEA:14833"/>
        <dbReference type="ChEBI" id="CHEBI:15378"/>
        <dbReference type="ChEBI" id="CHEBI:36464"/>
        <dbReference type="ChEBI" id="CHEBI:43074"/>
        <dbReference type="ChEBI" id="CHEBI:57287"/>
        <dbReference type="ChEBI" id="CHEBI:57540"/>
        <dbReference type="ChEBI" id="CHEBI:57945"/>
        <dbReference type="EC" id="1.1.1.88"/>
    </reaction>
</comment>
<name>A0A023D0H1_9LACO</name>
<dbReference type="InterPro" id="IPR004553">
    <property type="entry name" value="HMG_CoA_Rdtase_bac-typ"/>
</dbReference>
<keyword evidence="5" id="KW-1185">Reference proteome</keyword>
<dbReference type="Proteomes" id="UP000050961">
    <property type="component" value="Unassembled WGS sequence"/>
</dbReference>
<dbReference type="eggNOG" id="COG1257">
    <property type="taxonomic scope" value="Bacteria"/>
</dbReference>
<sequence length="420" mass="46310">MSGLRKFYRKTVQERWSTLYEKEILTEKQVEYLKDKTYAPEFGDSMIENYITDYTVPEGLSFHYLIDGREYLVPMVTEEPSVIAASSHGAGLVKKAGGFKTRIEQRLMIGQILLENCENYAEVCQRIEEKKAAILEVANKAHYSLVKRGGGARWLRCRQLADDLMSIDMAVDVQEAMGANMLNTMLEAAADYIHTKLDQNVLLSILSNYATECLAVAECSLPLSLLGKNGLTGEEIGRKIAQASRVAQLDPYRAATHNKGIMNGIDAVVMATGNDWRAIESGAHAFAARSGQYRGLSKWKVSADQLKGRIELPLPVGTVGGSIGILPLVKINQKILGIRNATELERVIACVGLSQNLAALYALISEGIQRGHMRLQAKSLAIAAGAKPDELFQVLNVMRKNEKNDLATAKAVVARIRRNR</sequence>
<evidence type="ECO:0000313" key="5">
    <source>
        <dbReference type="Proteomes" id="UP000050961"/>
    </source>
</evidence>
<dbReference type="PROSITE" id="PS50065">
    <property type="entry name" value="HMG_COA_REDUCTASE_4"/>
    <property type="match status" value="1"/>
</dbReference>
<dbReference type="SUPFAM" id="SSF55035">
    <property type="entry name" value="NAD-binding domain of HMG-CoA reductase"/>
    <property type="match status" value="1"/>
</dbReference>
<dbReference type="UniPathway" id="UPA00257">
    <property type="reaction ID" value="UER00367"/>
</dbReference>
<organism evidence="4 5">
    <name type="scientific">Liquorilactobacillus sucicola DSM 21376 = JCM 15457</name>
    <dbReference type="NCBI Taxonomy" id="1423806"/>
    <lineage>
        <taxon>Bacteria</taxon>
        <taxon>Bacillati</taxon>
        <taxon>Bacillota</taxon>
        <taxon>Bacilli</taxon>
        <taxon>Lactobacillales</taxon>
        <taxon>Lactobacillaceae</taxon>
        <taxon>Liquorilactobacillus</taxon>
    </lineage>
</organism>
<comment type="similarity">
    <text evidence="1 3">Belongs to the HMG-CoA reductase family.</text>
</comment>
<dbReference type="EC" id="1.1.1.88" evidence="3"/>
<proteinExistence type="inferred from homology"/>
<dbReference type="CDD" id="cd00644">
    <property type="entry name" value="HMG-CoA_reductase_classII"/>
    <property type="match status" value="1"/>
</dbReference>
<evidence type="ECO:0000256" key="3">
    <source>
        <dbReference type="RuleBase" id="RU361219"/>
    </source>
</evidence>
<dbReference type="Gene3D" id="3.90.770.10">
    <property type="entry name" value="3-hydroxy-3-methylglutaryl-coenzyme A Reductase, Chain A, domain 2"/>
    <property type="match status" value="2"/>
</dbReference>
<keyword evidence="3" id="KW-0520">NAD</keyword>
<dbReference type="InterPro" id="IPR009029">
    <property type="entry name" value="HMG_CoA_Rdtase_sub-bd_dom_sf"/>
</dbReference>
<dbReference type="InterPro" id="IPR023074">
    <property type="entry name" value="HMG_CoA_Rdtase_cat_sf"/>
</dbReference>
<dbReference type="GO" id="GO:0140643">
    <property type="term" value="F:hydroxymethylglutaryl-CoA reductase (NADH) activity"/>
    <property type="evidence" value="ECO:0007669"/>
    <property type="project" value="UniProtKB-EC"/>
</dbReference>
<evidence type="ECO:0000256" key="1">
    <source>
        <dbReference type="ARBA" id="ARBA00007661"/>
    </source>
</evidence>
<dbReference type="InterPro" id="IPR023076">
    <property type="entry name" value="HMG_CoA_Rdtase_CS"/>
</dbReference>
<dbReference type="PANTHER" id="PTHR10572:SF24">
    <property type="entry name" value="3-HYDROXY-3-METHYLGLUTARYL-COENZYME A REDUCTASE"/>
    <property type="match status" value="1"/>
</dbReference>
<dbReference type="AlphaFoldDB" id="A0A023D0H1"/>